<keyword evidence="4 5" id="KW-0472">Membrane</keyword>
<evidence type="ECO:0000256" key="2">
    <source>
        <dbReference type="ARBA" id="ARBA00022692"/>
    </source>
</evidence>
<gene>
    <name evidence="6" type="ORF">Bca52824_068404</name>
</gene>
<feature type="transmembrane region" description="Helical" evidence="5">
    <location>
        <begin position="50"/>
        <end position="71"/>
    </location>
</feature>
<dbReference type="GO" id="GO:0022857">
    <property type="term" value="F:transmembrane transporter activity"/>
    <property type="evidence" value="ECO:0007669"/>
    <property type="project" value="InterPro"/>
</dbReference>
<dbReference type="GO" id="GO:0016020">
    <property type="term" value="C:membrane"/>
    <property type="evidence" value="ECO:0007669"/>
    <property type="project" value="InterPro"/>
</dbReference>
<proteinExistence type="predicted"/>
<evidence type="ECO:0000256" key="1">
    <source>
        <dbReference type="ARBA" id="ARBA00004141"/>
    </source>
</evidence>
<dbReference type="AlphaFoldDB" id="A0A8X7Q2H0"/>
<accession>A0A8X7Q2H0</accession>
<dbReference type="InterPro" id="IPR030184">
    <property type="entry name" value="WAT1-related"/>
</dbReference>
<keyword evidence="3 5" id="KW-1133">Transmembrane helix</keyword>
<sequence length="125" mass="13934">MSTLAWASGSRRHIELECMEDKTKYSSSGVFGSCINNTIHTWALRIKGPLFVPMLKPLSIVIAVAMGMIFLRDSLYIGSSFVSIFVIEYCRSQLDRGKCNNDPVLQVMWGKAKELAMVATSRIPT</sequence>
<evidence type="ECO:0000256" key="5">
    <source>
        <dbReference type="SAM" id="Phobius"/>
    </source>
</evidence>
<dbReference type="OrthoDB" id="1728340at2759"/>
<protein>
    <recommendedName>
        <fullName evidence="8">WAT1-related protein</fullName>
    </recommendedName>
</protein>
<reference evidence="6 7" key="1">
    <citation type="submission" date="2020-02" db="EMBL/GenBank/DDBJ databases">
        <authorList>
            <person name="Ma Q."/>
            <person name="Huang Y."/>
            <person name="Song X."/>
            <person name="Pei D."/>
        </authorList>
    </citation>
    <scope>NUCLEOTIDE SEQUENCE [LARGE SCALE GENOMIC DNA]</scope>
    <source>
        <strain evidence="6">Sxm20200214</strain>
        <tissue evidence="6">Leaf</tissue>
    </source>
</reference>
<name>A0A8X7Q2H0_BRACI</name>
<dbReference type="PANTHER" id="PTHR31218">
    <property type="entry name" value="WAT1-RELATED PROTEIN"/>
    <property type="match status" value="1"/>
</dbReference>
<comment type="caution">
    <text evidence="6">The sequence shown here is derived from an EMBL/GenBank/DDBJ whole genome shotgun (WGS) entry which is preliminary data.</text>
</comment>
<dbReference type="Proteomes" id="UP000886595">
    <property type="component" value="Unassembled WGS sequence"/>
</dbReference>
<comment type="subcellular location">
    <subcellularLocation>
        <location evidence="1">Membrane</location>
        <topology evidence="1">Multi-pass membrane protein</topology>
    </subcellularLocation>
</comment>
<evidence type="ECO:0000256" key="4">
    <source>
        <dbReference type="ARBA" id="ARBA00023136"/>
    </source>
</evidence>
<evidence type="ECO:0000313" key="6">
    <source>
        <dbReference type="EMBL" id="KAG2261325.1"/>
    </source>
</evidence>
<organism evidence="6 7">
    <name type="scientific">Brassica carinata</name>
    <name type="common">Ethiopian mustard</name>
    <name type="synonym">Abyssinian cabbage</name>
    <dbReference type="NCBI Taxonomy" id="52824"/>
    <lineage>
        <taxon>Eukaryota</taxon>
        <taxon>Viridiplantae</taxon>
        <taxon>Streptophyta</taxon>
        <taxon>Embryophyta</taxon>
        <taxon>Tracheophyta</taxon>
        <taxon>Spermatophyta</taxon>
        <taxon>Magnoliopsida</taxon>
        <taxon>eudicotyledons</taxon>
        <taxon>Gunneridae</taxon>
        <taxon>Pentapetalae</taxon>
        <taxon>rosids</taxon>
        <taxon>malvids</taxon>
        <taxon>Brassicales</taxon>
        <taxon>Brassicaceae</taxon>
        <taxon>Brassiceae</taxon>
        <taxon>Brassica</taxon>
    </lineage>
</organism>
<keyword evidence="7" id="KW-1185">Reference proteome</keyword>
<dbReference type="SUPFAM" id="SSF103481">
    <property type="entry name" value="Multidrug resistance efflux transporter EmrE"/>
    <property type="match status" value="1"/>
</dbReference>
<dbReference type="InterPro" id="IPR037185">
    <property type="entry name" value="EmrE-like"/>
</dbReference>
<keyword evidence="2 5" id="KW-0812">Transmembrane</keyword>
<evidence type="ECO:0000313" key="7">
    <source>
        <dbReference type="Proteomes" id="UP000886595"/>
    </source>
</evidence>
<evidence type="ECO:0008006" key="8">
    <source>
        <dbReference type="Google" id="ProtNLM"/>
    </source>
</evidence>
<dbReference type="EMBL" id="JAAMPC010000014">
    <property type="protein sequence ID" value="KAG2261325.1"/>
    <property type="molecule type" value="Genomic_DNA"/>
</dbReference>
<evidence type="ECO:0000256" key="3">
    <source>
        <dbReference type="ARBA" id="ARBA00022989"/>
    </source>
</evidence>